<feature type="non-terminal residue" evidence="1">
    <location>
        <position position="176"/>
    </location>
</feature>
<reference evidence="1" key="1">
    <citation type="submission" date="2021-06" db="EMBL/GenBank/DDBJ databases">
        <authorList>
            <person name="Kallberg Y."/>
            <person name="Tangrot J."/>
            <person name="Rosling A."/>
        </authorList>
    </citation>
    <scope>NUCLEOTIDE SEQUENCE</scope>
    <source>
        <strain evidence="1">IL203A</strain>
    </source>
</reference>
<sequence length="176" mass="20110">MNKWYWIVPAGFGLFTLLYGILAEQQCPKLFCEGQDCYFSCNCGTGYSICECFFTDIYHNCVMSVFIPAIVFNSICFLTTLVYCLVIVIKNNLNSKKAQIQQIVTDMKNLTVVTNVSNVDGIQNIQDHEVVNEELELEKEIRLLEKQKRIAELKKEIKDIELGELSTSKNIMANTK</sequence>
<proteinExistence type="predicted"/>
<keyword evidence="2" id="KW-1185">Reference proteome</keyword>
<dbReference type="EMBL" id="CAJVPU010002596">
    <property type="protein sequence ID" value="CAG8504024.1"/>
    <property type="molecule type" value="Genomic_DNA"/>
</dbReference>
<gene>
    <name evidence="1" type="ORF">DHETER_LOCUS3141</name>
</gene>
<dbReference type="Proteomes" id="UP000789702">
    <property type="component" value="Unassembled WGS sequence"/>
</dbReference>
<accession>A0ACA9L0F0</accession>
<comment type="caution">
    <text evidence="1">The sequence shown here is derived from an EMBL/GenBank/DDBJ whole genome shotgun (WGS) entry which is preliminary data.</text>
</comment>
<organism evidence="1 2">
    <name type="scientific">Dentiscutata heterogama</name>
    <dbReference type="NCBI Taxonomy" id="1316150"/>
    <lineage>
        <taxon>Eukaryota</taxon>
        <taxon>Fungi</taxon>
        <taxon>Fungi incertae sedis</taxon>
        <taxon>Mucoromycota</taxon>
        <taxon>Glomeromycotina</taxon>
        <taxon>Glomeromycetes</taxon>
        <taxon>Diversisporales</taxon>
        <taxon>Gigasporaceae</taxon>
        <taxon>Dentiscutata</taxon>
    </lineage>
</organism>
<name>A0ACA9L0F0_9GLOM</name>
<protein>
    <submittedName>
        <fullName evidence="1">308_t:CDS:1</fullName>
    </submittedName>
</protein>
<evidence type="ECO:0000313" key="2">
    <source>
        <dbReference type="Proteomes" id="UP000789702"/>
    </source>
</evidence>
<evidence type="ECO:0000313" key="1">
    <source>
        <dbReference type="EMBL" id="CAG8504024.1"/>
    </source>
</evidence>